<dbReference type="STRING" id="1218506.JF75_03410"/>
<dbReference type="InterPro" id="IPR002178">
    <property type="entry name" value="PTS_EIIA_type-2_dom"/>
</dbReference>
<keyword evidence="3" id="KW-1185">Reference proteome</keyword>
<dbReference type="Gene3D" id="3.40.930.10">
    <property type="entry name" value="Mannitol-specific EII, Chain A"/>
    <property type="match status" value="1"/>
</dbReference>
<dbReference type="InterPro" id="IPR051541">
    <property type="entry name" value="PTS_SugarTrans_NitroReg"/>
</dbReference>
<comment type="caution">
    <text evidence="2">The sequence shown here is derived from an EMBL/GenBank/DDBJ whole genome shotgun (WGS) entry which is preliminary data.</text>
</comment>
<organism evidence="2 3">
    <name type="scientific">Lactobacillus kimbladii</name>
    <dbReference type="NCBI Taxonomy" id="1218506"/>
    <lineage>
        <taxon>Bacteria</taxon>
        <taxon>Bacillati</taxon>
        <taxon>Bacillota</taxon>
        <taxon>Bacilli</taxon>
        <taxon>Lactobacillales</taxon>
        <taxon>Lactobacillaceae</taxon>
        <taxon>Lactobacillus</taxon>
    </lineage>
</organism>
<name>A0A0F4LPV5_9LACO</name>
<dbReference type="HOGENOM" id="CLU_072531_6_0_9"/>
<accession>A0A0F4LPV5</accession>
<dbReference type="PROSITE" id="PS51094">
    <property type="entry name" value="PTS_EIIA_TYPE_2"/>
    <property type="match status" value="1"/>
</dbReference>
<evidence type="ECO:0000313" key="2">
    <source>
        <dbReference type="EMBL" id="KJY59591.1"/>
    </source>
</evidence>
<dbReference type="PANTHER" id="PTHR47738">
    <property type="entry name" value="PTS SYSTEM FRUCTOSE-LIKE EIIA COMPONENT-RELATED"/>
    <property type="match status" value="1"/>
</dbReference>
<proteinExistence type="predicted"/>
<sequence length="152" mass="17593">MFYQKLIDLNISVETEEQLFDLVGSRAIKLDFARIGYISNLEKRELSYPTGLKFPQVSLALPHVDPQYVENPFIYIGRTTKPLKLKQMGDNADMEAKDFLFLGLKNGSKQPELLAQIISAFQDKDFVKHYMETENTKDMLQIVKNKFKEVIK</sequence>
<dbReference type="Pfam" id="PF00359">
    <property type="entry name" value="PTS_EIIA_2"/>
    <property type="match status" value="1"/>
</dbReference>
<dbReference type="PANTHER" id="PTHR47738:SF3">
    <property type="entry name" value="PHOSPHOTRANSFERASE SYSTEM MANNITOL_FRUCTOSE-SPECIFIC IIA DOMAIN CONTAINING PROTEIN"/>
    <property type="match status" value="1"/>
</dbReference>
<gene>
    <name evidence="2" type="ORF">JF75_03410</name>
</gene>
<evidence type="ECO:0000259" key="1">
    <source>
        <dbReference type="PROSITE" id="PS51094"/>
    </source>
</evidence>
<feature type="domain" description="PTS EIIA type-2" evidence="1">
    <location>
        <begin position="1"/>
        <end position="146"/>
    </location>
</feature>
<dbReference type="AlphaFoldDB" id="A0A0F4LPV5"/>
<dbReference type="PATRIC" id="fig|1218506.3.peg.383"/>
<protein>
    <submittedName>
        <fullName evidence="2">PTS Gat IIA</fullName>
    </submittedName>
</protein>
<dbReference type="InterPro" id="IPR016152">
    <property type="entry name" value="PTrfase/Anion_transptr"/>
</dbReference>
<reference evidence="2 3" key="1">
    <citation type="submission" date="2015-01" db="EMBL/GenBank/DDBJ databases">
        <title>Comparative genomics of the lactic acid bacteria isolated from the honey bee gut.</title>
        <authorList>
            <person name="Ellegaard K.M."/>
            <person name="Tamarit D."/>
            <person name="Javelind E."/>
            <person name="Olofsson T."/>
            <person name="Andersson S.G."/>
            <person name="Vasquez A."/>
        </authorList>
    </citation>
    <scope>NUCLEOTIDE SEQUENCE [LARGE SCALE GENOMIC DNA]</scope>
    <source>
        <strain evidence="2 3">Hma2</strain>
    </source>
</reference>
<dbReference type="EMBL" id="JXLH01000004">
    <property type="protein sequence ID" value="KJY59591.1"/>
    <property type="molecule type" value="Genomic_DNA"/>
</dbReference>
<dbReference type="Proteomes" id="UP000033612">
    <property type="component" value="Unassembled WGS sequence"/>
</dbReference>
<dbReference type="SUPFAM" id="SSF55804">
    <property type="entry name" value="Phoshotransferase/anion transport protein"/>
    <property type="match status" value="1"/>
</dbReference>
<dbReference type="RefSeq" id="WP_342446793.1">
    <property type="nucleotide sequence ID" value="NZ_JBHTBO010000019.1"/>
</dbReference>
<evidence type="ECO:0000313" key="3">
    <source>
        <dbReference type="Proteomes" id="UP000033612"/>
    </source>
</evidence>